<feature type="domain" description="Ig-like" evidence="13">
    <location>
        <begin position="152"/>
        <end position="243"/>
    </location>
</feature>
<sequence>MKLFRFRFIILGLLLCIFHVWCRTCGTFFTDPASSTYLANIVIEGIVTQKLPVGQDFYRVVVKVTKVRKGDNLLPKGKRTRTLVIGEFSDTVNYESCIPNITSTRGTGQKYFFFLKNSSSDHFVNSAFPVLVTKKTSRAVRKSACRKCDKAPSLKTIKVNKKRFVEGRKFQLSCRIRSARPPPEMLWEKNGKVIKASKKGFSIKKTKRGIVLRKRKATLADSGTYVCESKNVVGKTRQEVNIEVKKKPKKPSKNKNPKKTTTQKPAIEINEVTPTLFYKCPPKHDGRCFNGGTCEIIADLGIPRCRCPDTHTGERCEQRRLPKNIPAIEDWDQKALENDRRLTIIGIVIGILVFVCICIASYLLAKRRRNRFFRRQAEKRQQNNQTKNIPPSYSKLPSLDEVSEISKFKLYERVTMNHRETQTDETSFVTPNPHTNLNLYLNPMDNEDFLRNAGPRRNSRSRLSGISDGRRSQPNTGSENHENRNSSNNNMTSIEPVIKNEKELMAYKKPKVPKFSEGDLSSDEEQIKNSLPSLHISEEDQSSAPLVRKSNQSSVPSMELSPDSSPKRDSPVGVHNPVVVYTPTSNSEDNSEISSSSECSSWSKEELRHLNKSRNSESNIHNDSNYSWNERGSPELVRKTNRRRSSNDLRKNSITNQNEMYSHLATSGANFHIYDLRDDDIPNSIPV</sequence>
<dbReference type="CDD" id="cd00054">
    <property type="entry name" value="EGF_CA"/>
    <property type="match status" value="1"/>
</dbReference>
<evidence type="ECO:0000256" key="2">
    <source>
        <dbReference type="ARBA" id="ARBA00022729"/>
    </source>
</evidence>
<feature type="region of interest" description="Disordered" evidence="9">
    <location>
        <begin position="511"/>
        <end position="655"/>
    </location>
</feature>
<dbReference type="EMBL" id="CAJPWZ010002257">
    <property type="protein sequence ID" value="CAG2234550.1"/>
    <property type="molecule type" value="Genomic_DNA"/>
</dbReference>
<evidence type="ECO:0000313" key="15">
    <source>
        <dbReference type="Proteomes" id="UP000683360"/>
    </source>
</evidence>
<dbReference type="Gene3D" id="2.10.25.10">
    <property type="entry name" value="Laminin"/>
    <property type="match status" value="1"/>
</dbReference>
<accession>A0A8S3TSH6</accession>
<dbReference type="AlphaFoldDB" id="A0A8S3TSH6"/>
<dbReference type="InterPro" id="IPR003599">
    <property type="entry name" value="Ig_sub"/>
</dbReference>
<keyword evidence="8" id="KW-0245">EGF-like domain</keyword>
<reference evidence="14" key="1">
    <citation type="submission" date="2021-03" db="EMBL/GenBank/DDBJ databases">
        <authorList>
            <person name="Bekaert M."/>
        </authorList>
    </citation>
    <scope>NUCLEOTIDE SEQUENCE</scope>
</reference>
<comment type="subcellular location">
    <subcellularLocation>
        <location evidence="1">Membrane</location>
    </subcellularLocation>
</comment>
<feature type="region of interest" description="Disordered" evidence="9">
    <location>
        <begin position="243"/>
        <end position="265"/>
    </location>
</feature>
<evidence type="ECO:0000259" key="13">
    <source>
        <dbReference type="PROSITE" id="PS50835"/>
    </source>
</evidence>
<dbReference type="PANTHER" id="PTHR23277">
    <property type="entry name" value="NECTIN-RELATED"/>
    <property type="match status" value="1"/>
</dbReference>
<dbReference type="FunFam" id="2.60.40.10:FF:000032">
    <property type="entry name" value="palladin isoform X1"/>
    <property type="match status" value="1"/>
</dbReference>
<dbReference type="PROSITE" id="PS00022">
    <property type="entry name" value="EGF_1"/>
    <property type="match status" value="1"/>
</dbReference>
<keyword evidence="10" id="KW-0812">Transmembrane</keyword>
<gene>
    <name evidence="14" type="ORF">MEDL_47174</name>
</gene>
<feature type="compositionally biased region" description="Polar residues" evidence="9">
    <location>
        <begin position="424"/>
        <end position="439"/>
    </location>
</feature>
<dbReference type="PROSITE" id="PS50026">
    <property type="entry name" value="EGF_3"/>
    <property type="match status" value="1"/>
</dbReference>
<dbReference type="Pfam" id="PF07679">
    <property type="entry name" value="I-set"/>
    <property type="match status" value="1"/>
</dbReference>
<dbReference type="SUPFAM" id="SSF48726">
    <property type="entry name" value="Immunoglobulin"/>
    <property type="match status" value="1"/>
</dbReference>
<feature type="disulfide bond" evidence="8">
    <location>
        <begin position="307"/>
        <end position="316"/>
    </location>
</feature>
<keyword evidence="3" id="KW-0677">Repeat</keyword>
<dbReference type="InterPro" id="IPR013783">
    <property type="entry name" value="Ig-like_fold"/>
</dbReference>
<feature type="region of interest" description="Disordered" evidence="9">
    <location>
        <begin position="376"/>
        <end position="397"/>
    </location>
</feature>
<evidence type="ECO:0000256" key="5">
    <source>
        <dbReference type="ARBA" id="ARBA00023157"/>
    </source>
</evidence>
<evidence type="ECO:0000256" key="8">
    <source>
        <dbReference type="PROSITE-ProRule" id="PRU00076"/>
    </source>
</evidence>
<dbReference type="GO" id="GO:0007157">
    <property type="term" value="P:heterophilic cell-cell adhesion via plasma membrane cell adhesion molecules"/>
    <property type="evidence" value="ECO:0007669"/>
    <property type="project" value="TreeGrafter"/>
</dbReference>
<comment type="caution">
    <text evidence="8">Lacks conserved residue(s) required for the propagation of feature annotation.</text>
</comment>
<organism evidence="14 15">
    <name type="scientific">Mytilus edulis</name>
    <name type="common">Blue mussel</name>
    <dbReference type="NCBI Taxonomy" id="6550"/>
    <lineage>
        <taxon>Eukaryota</taxon>
        <taxon>Metazoa</taxon>
        <taxon>Spiralia</taxon>
        <taxon>Lophotrochozoa</taxon>
        <taxon>Mollusca</taxon>
        <taxon>Bivalvia</taxon>
        <taxon>Autobranchia</taxon>
        <taxon>Pteriomorphia</taxon>
        <taxon>Mytilida</taxon>
        <taxon>Mytiloidea</taxon>
        <taxon>Mytilidae</taxon>
        <taxon>Mytilinae</taxon>
        <taxon>Mytilus</taxon>
    </lineage>
</organism>
<feature type="chain" id="PRO_5035756233" evidence="11">
    <location>
        <begin position="23"/>
        <end position="687"/>
    </location>
</feature>
<evidence type="ECO:0000259" key="12">
    <source>
        <dbReference type="PROSITE" id="PS50026"/>
    </source>
</evidence>
<feature type="compositionally biased region" description="Low complexity" evidence="9">
    <location>
        <begin position="585"/>
        <end position="602"/>
    </location>
</feature>
<dbReference type="PANTHER" id="PTHR23277:SF108">
    <property type="entry name" value="FASCICLIN-3"/>
    <property type="match status" value="1"/>
</dbReference>
<dbReference type="InterPro" id="IPR000742">
    <property type="entry name" value="EGF"/>
</dbReference>
<dbReference type="SMART" id="SM00409">
    <property type="entry name" value="IG"/>
    <property type="match status" value="1"/>
</dbReference>
<dbReference type="Proteomes" id="UP000683360">
    <property type="component" value="Unassembled WGS sequence"/>
</dbReference>
<keyword evidence="6" id="KW-0325">Glycoprotein</keyword>
<feature type="compositionally biased region" description="Polar residues" evidence="9">
    <location>
        <begin position="616"/>
        <end position="630"/>
    </location>
</feature>
<feature type="domain" description="EGF-like" evidence="12">
    <location>
        <begin position="276"/>
        <end position="317"/>
    </location>
</feature>
<feature type="disulfide bond" evidence="8">
    <location>
        <begin position="288"/>
        <end position="305"/>
    </location>
</feature>
<evidence type="ECO:0000256" key="6">
    <source>
        <dbReference type="ARBA" id="ARBA00023180"/>
    </source>
</evidence>
<dbReference type="InterPro" id="IPR051427">
    <property type="entry name" value="Nectin/Nectin-like"/>
</dbReference>
<keyword evidence="4 10" id="KW-0472">Membrane</keyword>
<dbReference type="Gene3D" id="2.60.40.10">
    <property type="entry name" value="Immunoglobulins"/>
    <property type="match status" value="1"/>
</dbReference>
<comment type="caution">
    <text evidence="14">The sequence shown here is derived from an EMBL/GenBank/DDBJ whole genome shotgun (WGS) entry which is preliminary data.</text>
</comment>
<dbReference type="GO" id="GO:0005912">
    <property type="term" value="C:adherens junction"/>
    <property type="evidence" value="ECO:0007669"/>
    <property type="project" value="TreeGrafter"/>
</dbReference>
<name>A0A8S3TSH6_MYTED</name>
<feature type="compositionally biased region" description="Basic residues" evidence="9">
    <location>
        <begin position="246"/>
        <end position="258"/>
    </location>
</feature>
<dbReference type="InterPro" id="IPR013098">
    <property type="entry name" value="Ig_I-set"/>
</dbReference>
<dbReference type="SMART" id="SM00408">
    <property type="entry name" value="IGc2"/>
    <property type="match status" value="1"/>
</dbReference>
<evidence type="ECO:0000256" key="10">
    <source>
        <dbReference type="SAM" id="Phobius"/>
    </source>
</evidence>
<proteinExistence type="predicted"/>
<evidence type="ECO:0000256" key="11">
    <source>
        <dbReference type="SAM" id="SignalP"/>
    </source>
</evidence>
<keyword evidence="2 11" id="KW-0732">Signal</keyword>
<dbReference type="GO" id="GO:0016020">
    <property type="term" value="C:membrane"/>
    <property type="evidence" value="ECO:0007669"/>
    <property type="project" value="UniProtKB-SubCell"/>
</dbReference>
<dbReference type="InterPro" id="IPR007110">
    <property type="entry name" value="Ig-like_dom"/>
</dbReference>
<protein>
    <submittedName>
        <fullName evidence="14">Uncharacterized protein</fullName>
    </submittedName>
</protein>
<feature type="transmembrane region" description="Helical" evidence="10">
    <location>
        <begin position="342"/>
        <end position="365"/>
    </location>
</feature>
<feature type="region of interest" description="Disordered" evidence="9">
    <location>
        <begin position="419"/>
        <end position="493"/>
    </location>
</feature>
<keyword evidence="5 8" id="KW-1015">Disulfide bond</keyword>
<evidence type="ECO:0000256" key="4">
    <source>
        <dbReference type="ARBA" id="ARBA00023136"/>
    </source>
</evidence>
<evidence type="ECO:0000256" key="3">
    <source>
        <dbReference type="ARBA" id="ARBA00022737"/>
    </source>
</evidence>
<feature type="compositionally biased region" description="Polar residues" evidence="9">
    <location>
        <begin position="382"/>
        <end position="391"/>
    </location>
</feature>
<dbReference type="PROSITE" id="PS50835">
    <property type="entry name" value="IG_LIKE"/>
    <property type="match status" value="1"/>
</dbReference>
<dbReference type="InterPro" id="IPR036179">
    <property type="entry name" value="Ig-like_dom_sf"/>
</dbReference>
<keyword evidence="10" id="KW-1133">Transmembrane helix</keyword>
<dbReference type="GO" id="GO:0007156">
    <property type="term" value="P:homophilic cell adhesion via plasma membrane adhesion molecules"/>
    <property type="evidence" value="ECO:0007669"/>
    <property type="project" value="TreeGrafter"/>
</dbReference>
<dbReference type="SUPFAM" id="SSF57196">
    <property type="entry name" value="EGF/Laminin"/>
    <property type="match status" value="1"/>
</dbReference>
<evidence type="ECO:0000256" key="7">
    <source>
        <dbReference type="ARBA" id="ARBA00023319"/>
    </source>
</evidence>
<evidence type="ECO:0000313" key="14">
    <source>
        <dbReference type="EMBL" id="CAG2234550.1"/>
    </source>
</evidence>
<evidence type="ECO:0000256" key="1">
    <source>
        <dbReference type="ARBA" id="ARBA00004370"/>
    </source>
</evidence>
<evidence type="ECO:0000256" key="9">
    <source>
        <dbReference type="SAM" id="MobiDB-lite"/>
    </source>
</evidence>
<dbReference type="InterPro" id="IPR003598">
    <property type="entry name" value="Ig_sub2"/>
</dbReference>
<keyword evidence="7" id="KW-0393">Immunoglobulin domain</keyword>
<keyword evidence="15" id="KW-1185">Reference proteome</keyword>
<dbReference type="OrthoDB" id="6117416at2759"/>
<feature type="signal peptide" evidence="11">
    <location>
        <begin position="1"/>
        <end position="22"/>
    </location>
</feature>